<feature type="compositionally biased region" description="Basic and acidic residues" evidence="1">
    <location>
        <begin position="13"/>
        <end position="22"/>
    </location>
</feature>
<sequence length="248" mass="27850">MGYPGDFLSRPKYGLDRHDRPGVEASPAPATPSAPSWLANWVPIRALAKRHRPRILAHLLALDPSDRYLRFGYPASDAQIEQYVQKLDFDRDEVFGIFNRRLELIAIAHLAYQAPQQVKGQPAMVEFGVSVSKSARGRGYGARLFNRAVMQARNRQVETLYIHALSENTAMLKIARKAGATVVRDGSESEAWLKLPPDTLATHFEALLETQAAEMDYRFKLNARRFDAWLQALSEVKANIAPHRPSSS</sequence>
<dbReference type="RefSeq" id="WP_104303830.1">
    <property type="nucleotide sequence ID" value="NZ_PSNX01000017.1"/>
</dbReference>
<dbReference type="AlphaFoldDB" id="A0A2S5SQR6"/>
<name>A0A2S5SQR6_9BURK</name>
<protein>
    <submittedName>
        <fullName evidence="3">GNAT family N-acetyltransferase</fullName>
    </submittedName>
</protein>
<organism evidence="3 4">
    <name type="scientific">Caldimonas caldifontis</name>
    <dbReference type="NCBI Taxonomy" id="1452508"/>
    <lineage>
        <taxon>Bacteria</taxon>
        <taxon>Pseudomonadati</taxon>
        <taxon>Pseudomonadota</taxon>
        <taxon>Betaproteobacteria</taxon>
        <taxon>Burkholderiales</taxon>
        <taxon>Sphaerotilaceae</taxon>
        <taxon>Caldimonas</taxon>
    </lineage>
</organism>
<dbReference type="Proteomes" id="UP000238605">
    <property type="component" value="Unassembled WGS sequence"/>
</dbReference>
<dbReference type="PROSITE" id="PS51186">
    <property type="entry name" value="GNAT"/>
    <property type="match status" value="1"/>
</dbReference>
<dbReference type="InterPro" id="IPR000182">
    <property type="entry name" value="GNAT_dom"/>
</dbReference>
<keyword evidence="3" id="KW-0808">Transferase</keyword>
<evidence type="ECO:0000256" key="1">
    <source>
        <dbReference type="SAM" id="MobiDB-lite"/>
    </source>
</evidence>
<dbReference type="EMBL" id="PSNX01000017">
    <property type="protein sequence ID" value="PPE65070.1"/>
    <property type="molecule type" value="Genomic_DNA"/>
</dbReference>
<gene>
    <name evidence="3" type="ORF">C1704_16460</name>
</gene>
<dbReference type="GO" id="GO:0016747">
    <property type="term" value="F:acyltransferase activity, transferring groups other than amino-acyl groups"/>
    <property type="evidence" value="ECO:0007669"/>
    <property type="project" value="InterPro"/>
</dbReference>
<feature type="region of interest" description="Disordered" evidence="1">
    <location>
        <begin position="11"/>
        <end position="33"/>
    </location>
</feature>
<dbReference type="Gene3D" id="3.40.630.30">
    <property type="match status" value="1"/>
</dbReference>
<evidence type="ECO:0000313" key="3">
    <source>
        <dbReference type="EMBL" id="PPE65070.1"/>
    </source>
</evidence>
<accession>A0A2S5SQR6</accession>
<evidence type="ECO:0000313" key="4">
    <source>
        <dbReference type="Proteomes" id="UP000238605"/>
    </source>
</evidence>
<dbReference type="Pfam" id="PF13302">
    <property type="entry name" value="Acetyltransf_3"/>
    <property type="match status" value="1"/>
</dbReference>
<proteinExistence type="predicted"/>
<dbReference type="CDD" id="cd04301">
    <property type="entry name" value="NAT_SF"/>
    <property type="match status" value="1"/>
</dbReference>
<reference evidence="3 4" key="1">
    <citation type="submission" date="2018-02" db="EMBL/GenBank/DDBJ databases">
        <title>Reclassifiation of [Polyangium] brachysporum DSM 7029 as Guopingzhaonella breviflexa gen. nov., sp. nov., a member of the family Comamonadaceae.</title>
        <authorList>
            <person name="Tang B."/>
        </authorList>
    </citation>
    <scope>NUCLEOTIDE SEQUENCE [LARGE SCALE GENOMIC DNA]</scope>
    <source>
        <strain evidence="3 4">BCRC 80649</strain>
    </source>
</reference>
<dbReference type="OrthoDB" id="9178559at2"/>
<dbReference type="InterPro" id="IPR016181">
    <property type="entry name" value="Acyl_CoA_acyltransferase"/>
</dbReference>
<comment type="caution">
    <text evidence="3">The sequence shown here is derived from an EMBL/GenBank/DDBJ whole genome shotgun (WGS) entry which is preliminary data.</text>
</comment>
<keyword evidence="4" id="KW-1185">Reference proteome</keyword>
<feature type="domain" description="N-acetyltransferase" evidence="2">
    <location>
        <begin position="42"/>
        <end position="198"/>
    </location>
</feature>
<dbReference type="SUPFAM" id="SSF55729">
    <property type="entry name" value="Acyl-CoA N-acyltransferases (Nat)"/>
    <property type="match status" value="1"/>
</dbReference>
<evidence type="ECO:0000259" key="2">
    <source>
        <dbReference type="PROSITE" id="PS51186"/>
    </source>
</evidence>